<feature type="transmembrane region" description="Helical" evidence="1">
    <location>
        <begin position="102"/>
        <end position="125"/>
    </location>
</feature>
<name>A0A3N6MGV4_NATCH</name>
<feature type="domain" description="DUF1616" evidence="2">
    <location>
        <begin position="33"/>
        <end position="334"/>
    </location>
</feature>
<reference evidence="3 4" key="1">
    <citation type="submission" date="2018-10" db="EMBL/GenBank/DDBJ databases">
        <title>Natrarchaeobius chitinivorans gen. nov., sp. nov., and Natrarchaeobius haloalkaliphilus sp. nov., alkaliphilic, chitin-utilizing haloarchaea from hypersaline alkaline lakes.</title>
        <authorList>
            <person name="Sorokin D.Y."/>
            <person name="Elcheninov A.G."/>
            <person name="Kostrikina N.A."/>
            <person name="Bale N.J."/>
            <person name="Sinninghe Damste J.S."/>
            <person name="Khijniak T.V."/>
            <person name="Kublanov I.V."/>
            <person name="Toshchakov S.V."/>
        </authorList>
    </citation>
    <scope>NUCLEOTIDE SEQUENCE [LARGE SCALE GENOMIC DNA]</scope>
    <source>
        <strain evidence="3 4">AArcht7</strain>
    </source>
</reference>
<dbReference type="EMBL" id="REFZ01000006">
    <property type="protein sequence ID" value="RQH00255.1"/>
    <property type="molecule type" value="Genomic_DNA"/>
</dbReference>
<evidence type="ECO:0000313" key="3">
    <source>
        <dbReference type="EMBL" id="RQH00255.1"/>
    </source>
</evidence>
<dbReference type="AlphaFoldDB" id="A0A3N6MGV4"/>
<keyword evidence="1" id="KW-1133">Transmembrane helix</keyword>
<organism evidence="3 4">
    <name type="scientific">Natrarchaeobius chitinivorans</name>
    <dbReference type="NCBI Taxonomy" id="1679083"/>
    <lineage>
        <taxon>Archaea</taxon>
        <taxon>Methanobacteriati</taxon>
        <taxon>Methanobacteriota</taxon>
        <taxon>Stenosarchaea group</taxon>
        <taxon>Halobacteria</taxon>
        <taxon>Halobacteriales</taxon>
        <taxon>Natrialbaceae</taxon>
        <taxon>Natrarchaeobius</taxon>
    </lineage>
</organism>
<dbReference type="InterPro" id="IPR011674">
    <property type="entry name" value="DUF1616"/>
</dbReference>
<dbReference type="OrthoDB" id="82282at2157"/>
<feature type="transmembrane region" description="Helical" evidence="1">
    <location>
        <begin position="185"/>
        <end position="206"/>
    </location>
</feature>
<dbReference type="Pfam" id="PF07760">
    <property type="entry name" value="DUF1616"/>
    <property type="match status" value="1"/>
</dbReference>
<accession>A0A3N6MGV4</accession>
<comment type="caution">
    <text evidence="3">The sequence shown here is derived from an EMBL/GenBank/DDBJ whole genome shotgun (WGS) entry which is preliminary data.</text>
</comment>
<keyword evidence="4" id="KW-1185">Reference proteome</keyword>
<evidence type="ECO:0000259" key="2">
    <source>
        <dbReference type="Pfam" id="PF07760"/>
    </source>
</evidence>
<dbReference type="Proteomes" id="UP000281431">
    <property type="component" value="Unassembled WGS sequence"/>
</dbReference>
<protein>
    <submittedName>
        <fullName evidence="3">DUF1616 domain-containing protein</fullName>
    </submittedName>
</protein>
<feature type="transmembrane region" description="Helical" evidence="1">
    <location>
        <begin position="131"/>
        <end position="149"/>
    </location>
</feature>
<feature type="transmembrane region" description="Helical" evidence="1">
    <location>
        <begin position="53"/>
        <end position="76"/>
    </location>
</feature>
<proteinExistence type="predicted"/>
<gene>
    <name evidence="3" type="ORF">EA472_10315</name>
</gene>
<evidence type="ECO:0000313" key="4">
    <source>
        <dbReference type="Proteomes" id="UP000281431"/>
    </source>
</evidence>
<feature type="transmembrane region" description="Helical" evidence="1">
    <location>
        <begin position="26"/>
        <end position="47"/>
    </location>
</feature>
<keyword evidence="1" id="KW-0472">Membrane</keyword>
<evidence type="ECO:0000256" key="1">
    <source>
        <dbReference type="SAM" id="Phobius"/>
    </source>
</evidence>
<sequence length="345" mass="36871">MKDRSTSTFRPYTTVRQGSKHLAAQLPTDLVGVIGFVTLAVVLLTIVDVSNPLIRAGIGFPFLFLVPGYATVAALFPRAHAHRESVTTLPLRGGGVSPIERVALAFGLSFAVLPLLGLAIAAASWGFSTSVVVAVIAGYALVAVWIAAIRRSRVPVEDRYRFSLLRSLDTAYASIVGARTTVHTAVNVLLVASMLIALTSVGYALVAPQQGEQYTSLEILTEDDAGELVTAHPDEIESGASIPLTAAVGNHEGTDAEYTVVVQEQWLSDGDVIERTELDRGEYAVSAGETAHGDHDVEPVAEDGDVRIAVLLYEGDDVPDTPTTDNAYRYGYFWTEVVDDADVEE</sequence>
<keyword evidence="1" id="KW-0812">Transmembrane</keyword>